<evidence type="ECO:0000256" key="11">
    <source>
        <dbReference type="ARBA" id="ARBA00023012"/>
    </source>
</evidence>
<evidence type="ECO:0000313" key="17">
    <source>
        <dbReference type="EMBL" id="MFC4410813.1"/>
    </source>
</evidence>
<dbReference type="RefSeq" id="WP_378155083.1">
    <property type="nucleotide sequence ID" value="NZ_JBHSEC010000019.1"/>
</dbReference>
<evidence type="ECO:0000256" key="8">
    <source>
        <dbReference type="ARBA" id="ARBA00022777"/>
    </source>
</evidence>
<feature type="transmembrane region" description="Helical" evidence="15">
    <location>
        <begin position="9"/>
        <end position="29"/>
    </location>
</feature>
<sequence length="350" mass="39336">MMGYFSRAIFLFIVFTALTAGLLSIFWGWSNPDNWSYLLISDYAEVPLGGWIGIILMAISLGLALWYQQLARAKEKEIERLLLPLIDGDDLPAVKTTFSKRFYKTVDSLGQLVSTQRKSLQRISNERAEAQDKIIEERIVQERQRLARELHDSVSQQLFAASMLLSAMTETEKSANGEVSKPLSQVERIVQQAQLEMRALLLHLRPAVLNNKTLAEGLEELLIELEQKVFFTIKYRLEDVQLSKGAEDHLFRIAQETLSNTLRHSKASEVEVLFVERDDLAIFRVQDNGVGFEQGEGKAGSYGLQNVMERAVEIGGTCRIVSIPSQGTMVEVKIPAIRGDEKDDSNTVSG</sequence>
<evidence type="ECO:0000256" key="12">
    <source>
        <dbReference type="ARBA" id="ARBA00023136"/>
    </source>
</evidence>
<feature type="domain" description="Histidine kinase" evidence="16">
    <location>
        <begin position="145"/>
        <end position="338"/>
    </location>
</feature>
<keyword evidence="11 13" id="KW-0902">Two-component regulatory system</keyword>
<dbReference type="CDD" id="cd16917">
    <property type="entry name" value="HATPase_UhpB-NarQ-NarX-like"/>
    <property type="match status" value="1"/>
</dbReference>
<reference evidence="18" key="1">
    <citation type="journal article" date="2019" name="Int. J. Syst. Evol. Microbiol.">
        <title>The Global Catalogue of Microorganisms (GCM) 10K type strain sequencing project: providing services to taxonomists for standard genome sequencing and annotation.</title>
        <authorList>
            <consortium name="The Broad Institute Genomics Platform"/>
            <consortium name="The Broad Institute Genome Sequencing Center for Infectious Disease"/>
            <person name="Wu L."/>
            <person name="Ma J."/>
        </authorList>
    </citation>
    <scope>NUCLEOTIDE SEQUENCE [LARGE SCALE GENOMIC DNA]</scope>
    <source>
        <strain evidence="18">CCUG 59778</strain>
    </source>
</reference>
<comment type="catalytic activity">
    <reaction evidence="1 13">
        <text>ATP + protein L-histidine = ADP + protein N-phospho-L-histidine.</text>
        <dbReference type="EC" id="2.7.13.3"/>
    </reaction>
</comment>
<keyword evidence="5 13" id="KW-0808">Transferase</keyword>
<dbReference type="InterPro" id="IPR011712">
    <property type="entry name" value="Sig_transdc_His_kin_sub3_dim/P"/>
</dbReference>
<dbReference type="PANTHER" id="PTHR24421:SF37">
    <property type="entry name" value="SENSOR HISTIDINE KINASE NARS"/>
    <property type="match status" value="1"/>
</dbReference>
<keyword evidence="8 13" id="KW-0418">Kinase</keyword>
<dbReference type="InterPro" id="IPR003594">
    <property type="entry name" value="HATPase_dom"/>
</dbReference>
<evidence type="ECO:0000256" key="7">
    <source>
        <dbReference type="ARBA" id="ARBA00022741"/>
    </source>
</evidence>
<feature type="coiled-coil region" evidence="14">
    <location>
        <begin position="113"/>
        <end position="145"/>
    </location>
</feature>
<keyword evidence="14" id="KW-0175">Coiled coil</keyword>
<comment type="caution">
    <text evidence="17">The sequence shown here is derived from an EMBL/GenBank/DDBJ whole genome shotgun (WGS) entry which is preliminary data.</text>
</comment>
<feature type="transmembrane region" description="Helical" evidence="15">
    <location>
        <begin position="49"/>
        <end position="67"/>
    </location>
</feature>
<evidence type="ECO:0000256" key="1">
    <source>
        <dbReference type="ARBA" id="ARBA00000085"/>
    </source>
</evidence>
<keyword evidence="4" id="KW-0597">Phosphoprotein</keyword>
<accession>A0ABV8X4F9</accession>
<gene>
    <name evidence="17" type="ORF">ACFOZY_10340</name>
</gene>
<dbReference type="InterPro" id="IPR036890">
    <property type="entry name" value="HATPase_C_sf"/>
</dbReference>
<keyword evidence="18" id="KW-1185">Reference proteome</keyword>
<evidence type="ECO:0000256" key="4">
    <source>
        <dbReference type="ARBA" id="ARBA00022553"/>
    </source>
</evidence>
<keyword evidence="12 13" id="KW-0472">Membrane</keyword>
<organism evidence="17 18">
    <name type="scientific">Chungangia koreensis</name>
    <dbReference type="NCBI Taxonomy" id="752657"/>
    <lineage>
        <taxon>Bacteria</taxon>
        <taxon>Bacillati</taxon>
        <taxon>Bacillota</taxon>
        <taxon>Bacilli</taxon>
        <taxon>Lactobacillales</taxon>
        <taxon>Chungangia</taxon>
    </lineage>
</organism>
<evidence type="ECO:0000259" key="16">
    <source>
        <dbReference type="PROSITE" id="PS50109"/>
    </source>
</evidence>
<dbReference type="Pfam" id="PF07730">
    <property type="entry name" value="HisKA_3"/>
    <property type="match status" value="1"/>
</dbReference>
<dbReference type="PROSITE" id="PS50109">
    <property type="entry name" value="HIS_KIN"/>
    <property type="match status" value="1"/>
</dbReference>
<dbReference type="GO" id="GO:0016301">
    <property type="term" value="F:kinase activity"/>
    <property type="evidence" value="ECO:0007669"/>
    <property type="project" value="UniProtKB-KW"/>
</dbReference>
<dbReference type="Gene3D" id="3.30.565.10">
    <property type="entry name" value="Histidine kinase-like ATPase, C-terminal domain"/>
    <property type="match status" value="1"/>
</dbReference>
<comment type="subcellular location">
    <subcellularLocation>
        <location evidence="2 13">Cell membrane</location>
        <topology evidence="2 13">Multi-pass membrane protein</topology>
    </subcellularLocation>
</comment>
<dbReference type="EC" id="2.7.13.3" evidence="13"/>
<keyword evidence="7 13" id="KW-0547">Nucleotide-binding</keyword>
<evidence type="ECO:0000256" key="15">
    <source>
        <dbReference type="SAM" id="Phobius"/>
    </source>
</evidence>
<keyword evidence="10 15" id="KW-1133">Transmembrane helix</keyword>
<dbReference type="PIRSF" id="PIRSF037431">
    <property type="entry name" value="STHK_LiaS"/>
    <property type="match status" value="1"/>
</dbReference>
<protein>
    <recommendedName>
        <fullName evidence="13">Sensor histidine kinase</fullName>
        <ecNumber evidence="13">2.7.13.3</ecNumber>
    </recommendedName>
</protein>
<evidence type="ECO:0000256" key="5">
    <source>
        <dbReference type="ARBA" id="ARBA00022679"/>
    </source>
</evidence>
<dbReference type="Pfam" id="PF02518">
    <property type="entry name" value="HATPase_c"/>
    <property type="match status" value="1"/>
</dbReference>
<dbReference type="SUPFAM" id="SSF55874">
    <property type="entry name" value="ATPase domain of HSP90 chaperone/DNA topoisomerase II/histidine kinase"/>
    <property type="match status" value="1"/>
</dbReference>
<name>A0ABV8X4F9_9LACT</name>
<dbReference type="InterPro" id="IPR005467">
    <property type="entry name" value="His_kinase_dom"/>
</dbReference>
<evidence type="ECO:0000256" key="6">
    <source>
        <dbReference type="ARBA" id="ARBA00022692"/>
    </source>
</evidence>
<proteinExistence type="predicted"/>
<evidence type="ECO:0000313" key="18">
    <source>
        <dbReference type="Proteomes" id="UP001595817"/>
    </source>
</evidence>
<evidence type="ECO:0000256" key="14">
    <source>
        <dbReference type="SAM" id="Coils"/>
    </source>
</evidence>
<dbReference type="PANTHER" id="PTHR24421">
    <property type="entry name" value="NITRATE/NITRITE SENSOR PROTEIN NARX-RELATED"/>
    <property type="match status" value="1"/>
</dbReference>
<evidence type="ECO:0000256" key="9">
    <source>
        <dbReference type="ARBA" id="ARBA00022840"/>
    </source>
</evidence>
<dbReference type="EMBL" id="JBHSEC010000019">
    <property type="protein sequence ID" value="MFC4410813.1"/>
    <property type="molecule type" value="Genomic_DNA"/>
</dbReference>
<dbReference type="Proteomes" id="UP001595817">
    <property type="component" value="Unassembled WGS sequence"/>
</dbReference>
<keyword evidence="6 15" id="KW-0812">Transmembrane</keyword>
<dbReference type="SMART" id="SM00387">
    <property type="entry name" value="HATPase_c"/>
    <property type="match status" value="1"/>
</dbReference>
<evidence type="ECO:0000256" key="10">
    <source>
        <dbReference type="ARBA" id="ARBA00022989"/>
    </source>
</evidence>
<dbReference type="Gene3D" id="1.20.5.1930">
    <property type="match status" value="1"/>
</dbReference>
<dbReference type="InterPro" id="IPR017202">
    <property type="entry name" value="LiaS/VraS"/>
</dbReference>
<keyword evidence="3 13" id="KW-1003">Cell membrane</keyword>
<dbReference type="InterPro" id="IPR050482">
    <property type="entry name" value="Sensor_HK_TwoCompSys"/>
</dbReference>
<keyword evidence="9 13" id="KW-0067">ATP-binding</keyword>
<evidence type="ECO:0000256" key="3">
    <source>
        <dbReference type="ARBA" id="ARBA00022475"/>
    </source>
</evidence>
<evidence type="ECO:0000256" key="13">
    <source>
        <dbReference type="PIRNR" id="PIRNR037431"/>
    </source>
</evidence>
<evidence type="ECO:0000256" key="2">
    <source>
        <dbReference type="ARBA" id="ARBA00004651"/>
    </source>
</evidence>